<evidence type="ECO:0000256" key="1">
    <source>
        <dbReference type="SAM" id="SignalP"/>
    </source>
</evidence>
<feature type="signal peptide" evidence="1">
    <location>
        <begin position="1"/>
        <end position="19"/>
    </location>
</feature>
<dbReference type="InterPro" id="IPR011050">
    <property type="entry name" value="Pectin_lyase_fold/virulence"/>
</dbReference>
<accession>A0A4V3GLP5</accession>
<dbReference type="AlphaFoldDB" id="A0A4V3GLP5"/>
<evidence type="ECO:0000313" key="4">
    <source>
        <dbReference type="Proteomes" id="UP000294498"/>
    </source>
</evidence>
<dbReference type="SMART" id="SM00710">
    <property type="entry name" value="PbH1"/>
    <property type="match status" value="5"/>
</dbReference>
<dbReference type="InterPro" id="IPR012334">
    <property type="entry name" value="Pectin_lyas_fold"/>
</dbReference>
<feature type="domain" description="Right handed beta helix" evidence="2">
    <location>
        <begin position="571"/>
        <end position="653"/>
    </location>
</feature>
<proteinExistence type="predicted"/>
<dbReference type="Proteomes" id="UP000294498">
    <property type="component" value="Unassembled WGS sequence"/>
</dbReference>
<dbReference type="EMBL" id="SODV01000001">
    <property type="protein sequence ID" value="TDX00333.1"/>
    <property type="molecule type" value="Genomic_DNA"/>
</dbReference>
<evidence type="ECO:0000259" key="2">
    <source>
        <dbReference type="Pfam" id="PF13229"/>
    </source>
</evidence>
<dbReference type="Gene3D" id="2.160.20.10">
    <property type="entry name" value="Single-stranded right-handed beta-helix, Pectin lyase-like"/>
    <property type="match status" value="2"/>
</dbReference>
<gene>
    <name evidence="3" type="ORF">EDB95_1354</name>
</gene>
<keyword evidence="1" id="KW-0732">Signal</keyword>
<dbReference type="InterPro" id="IPR039448">
    <property type="entry name" value="Beta_helix"/>
</dbReference>
<evidence type="ECO:0000313" key="3">
    <source>
        <dbReference type="EMBL" id="TDX00333.1"/>
    </source>
</evidence>
<dbReference type="Pfam" id="PF13229">
    <property type="entry name" value="Beta_helix"/>
    <property type="match status" value="1"/>
</dbReference>
<reference evidence="3 4" key="1">
    <citation type="submission" date="2019-03" db="EMBL/GenBank/DDBJ databases">
        <title>Genomic Encyclopedia of Type Strains, Phase IV (KMG-IV): sequencing the most valuable type-strain genomes for metagenomic binning, comparative biology and taxonomic classification.</title>
        <authorList>
            <person name="Goeker M."/>
        </authorList>
    </citation>
    <scope>NUCLEOTIDE SEQUENCE [LARGE SCALE GENOMIC DNA]</scope>
    <source>
        <strain evidence="3 4">DSM 100059</strain>
    </source>
</reference>
<sequence>MKAHLIAALALLPVVHVRAQNNPVWQLRKDPPNCQTAFTIPFTTPKGDRVLSADSRKSTAEWNSCLIIPAGLMKAGKEYTITIDYEVVDRSGPDNYFYVFVRCDRLGIGADQWRRWNDDPGTVGTTKLRVSALQTSDFYIVMGIHRQAAVRIRDMRVEQGNGWVSVPLTGASPSAGAAPPPLPTGAQDFKVDPPKNPTGPVLNLADFGAVADGNAPPAAGPDRNLAAFKAALQKCREVKASKLIVPKGVYRITSGQTIHFDSLQDFVFDGGGATFLFHLIKGGHGMVINHCHRVVMSHFNMDWDWSIDPLASVGRVTKVDSKGAFFEMRFDSAAPLDPKRWLSMNPLDEKLRVPGPGQEFGDFGPKKIDKLDDRTVRVWPNWPVPAKAGQLYLLRHYNYDKMAIILGSNTQLSLQGVNIFSFPGEGFVGGGDMDHVELLRCNITFPPGQRRPITTTADGFHIDQSQGFIRLEGCDFGYMGDDCVNIHDNVHSGVQRVDAHTLIAVNLVPWRCPFTPGDRVEIRNADYSPTGFTGKLTAVTPDYKKSTVTLVFSDPLPAHIVSDAILFNHRYGSNNVIIRNCYFHENRARGVLCNTADWLVEGNRFYHNQHSAMLLIADVGSSWSEGFGARNVIIRNNRFDSSNCIGAGDGAAVSIGADCNGSPTYYPFLSGILFDNNIFQEMTGPAVEAAAFTNLVFRGNQVINKEKAPTIEKMRGAIKVEHGNGVWINNNVWTTQRGIEAPGLYVDPGTTQLIVSGGNRLQ</sequence>
<name>A0A4V3GLP5_9BACT</name>
<dbReference type="RefSeq" id="WP_133991826.1">
    <property type="nucleotide sequence ID" value="NZ_SODV01000001.1"/>
</dbReference>
<comment type="caution">
    <text evidence="3">The sequence shown here is derived from an EMBL/GenBank/DDBJ whole genome shotgun (WGS) entry which is preliminary data.</text>
</comment>
<keyword evidence="4" id="KW-1185">Reference proteome</keyword>
<organism evidence="3 4">
    <name type="scientific">Dinghuibacter silviterrae</name>
    <dbReference type="NCBI Taxonomy" id="1539049"/>
    <lineage>
        <taxon>Bacteria</taxon>
        <taxon>Pseudomonadati</taxon>
        <taxon>Bacteroidota</taxon>
        <taxon>Chitinophagia</taxon>
        <taxon>Chitinophagales</taxon>
        <taxon>Chitinophagaceae</taxon>
        <taxon>Dinghuibacter</taxon>
    </lineage>
</organism>
<dbReference type="OrthoDB" id="9807299at2"/>
<dbReference type="InterPro" id="IPR006626">
    <property type="entry name" value="PbH1"/>
</dbReference>
<protein>
    <recommendedName>
        <fullName evidence="2">Right handed beta helix domain-containing protein</fullName>
    </recommendedName>
</protein>
<feature type="chain" id="PRO_5020370694" description="Right handed beta helix domain-containing protein" evidence="1">
    <location>
        <begin position="20"/>
        <end position="762"/>
    </location>
</feature>
<dbReference type="SUPFAM" id="SSF51126">
    <property type="entry name" value="Pectin lyase-like"/>
    <property type="match status" value="1"/>
</dbReference>